<dbReference type="EMBL" id="CR555306">
    <property type="protein sequence ID" value="CAI07401.1"/>
    <property type="molecule type" value="Genomic_DNA"/>
</dbReference>
<keyword evidence="3" id="KW-1185">Reference proteome</keyword>
<evidence type="ECO:0000256" key="1">
    <source>
        <dbReference type="SAM" id="Phobius"/>
    </source>
</evidence>
<gene>
    <name evidence="2" type="ORF">ebA2309</name>
</gene>
<dbReference type="Proteomes" id="UP000006552">
    <property type="component" value="Chromosome"/>
</dbReference>
<dbReference type="HOGENOM" id="CLU_2420613_0_0_4"/>
<feature type="transmembrane region" description="Helical" evidence="1">
    <location>
        <begin position="63"/>
        <end position="85"/>
    </location>
</feature>
<reference evidence="2 3" key="1">
    <citation type="journal article" date="2005" name="Arch. Microbiol.">
        <title>The genome sequence of an anaerobic aromatic-degrading denitrifying bacterium, strain EbN1.</title>
        <authorList>
            <person name="Rabus R."/>
            <person name="Kube M."/>
            <person name="Heider J."/>
            <person name="Beck A."/>
            <person name="Heitmann K."/>
            <person name="Widdel F."/>
            <person name="Reinhardt R."/>
        </authorList>
    </citation>
    <scope>NUCLEOTIDE SEQUENCE [LARGE SCALE GENOMIC DNA]</scope>
    <source>
        <strain evidence="2 3">EbN1</strain>
    </source>
</reference>
<sequence>MDVGLRPVLPFVVRASVRQAPRVEPLFRSARRSARGAAVAAGAYVTDYYLVPKRFTPGYEKRLSGQSLALIYGALALGLAAGALLGKSGRE</sequence>
<proteinExistence type="predicted"/>
<dbReference type="AlphaFoldDB" id="Q5P5L1"/>
<keyword evidence="1" id="KW-0472">Membrane</keyword>
<keyword evidence="1" id="KW-0812">Transmembrane</keyword>
<keyword evidence="1" id="KW-1133">Transmembrane helix</keyword>
<accession>Q5P5L1</accession>
<evidence type="ECO:0000313" key="2">
    <source>
        <dbReference type="EMBL" id="CAI07401.1"/>
    </source>
</evidence>
<evidence type="ECO:0000313" key="3">
    <source>
        <dbReference type="Proteomes" id="UP000006552"/>
    </source>
</evidence>
<name>Q5P5L1_AROAE</name>
<organism evidence="2 3">
    <name type="scientific">Aromatoleum aromaticum (strain DSM 19018 / LMG 30748 / EbN1)</name>
    <name type="common">Azoarcus sp. (strain EbN1)</name>
    <dbReference type="NCBI Taxonomy" id="76114"/>
    <lineage>
        <taxon>Bacteria</taxon>
        <taxon>Pseudomonadati</taxon>
        <taxon>Pseudomonadota</taxon>
        <taxon>Betaproteobacteria</taxon>
        <taxon>Rhodocyclales</taxon>
        <taxon>Rhodocyclaceae</taxon>
        <taxon>Aromatoleum</taxon>
    </lineage>
</organism>
<dbReference type="STRING" id="76114.ebA2309"/>
<dbReference type="KEGG" id="eba:ebA2309"/>
<protein>
    <submittedName>
        <fullName evidence="2">Uncharacterized protein</fullName>
    </submittedName>
</protein>